<evidence type="ECO:0000313" key="6">
    <source>
        <dbReference type="EMBL" id="SFG06968.1"/>
    </source>
</evidence>
<keyword evidence="4" id="KW-0812">Transmembrane</keyword>
<accession>A0A1I2NT98</accession>
<reference evidence="7" key="1">
    <citation type="submission" date="2016-10" db="EMBL/GenBank/DDBJ databases">
        <authorList>
            <person name="Varghese N."/>
            <person name="Submissions S."/>
        </authorList>
    </citation>
    <scope>NUCLEOTIDE SEQUENCE [LARGE SCALE GENOMIC DNA]</scope>
    <source>
        <strain evidence="7">CGMCC 1.10971</strain>
    </source>
</reference>
<feature type="transmembrane region" description="Helical" evidence="4">
    <location>
        <begin position="638"/>
        <end position="655"/>
    </location>
</feature>
<sequence>MRFYISAVDKNLITILSVFLTLLLSVYVQLTHAATHTDNQSTAAASTGEQSTLNKDTLPITALFPKNTRIGDKQTDLPVYPVYQLDQLLGYAWLSDEINDLAGFSGRPIRLLIGLQADGTFSKVIVIEHHEPVFLHGLGNEALDQFVAQYSGHSIKQQVIISSAQKNKAGSGSAGAVFFDGVTKATISVLIVNDVVLSTALQVARDKLEGFSLPAQSALLEKDVEIMDWPALLSSGLVHQWLVSSDEAFTSLGRKYSDYKHLFDSNDDPDSFTELYYAYLNAPDVGISLLGESAYASLMADLADGDHLIWIASNGLYRHISDDFMPGTVPSRISMSQGGLNTEIKDTNTSAELKNIVAKNAPEFSESSIFRIKGISNFNLGGETAIKLNINLPRNHLITDSLALTDHYQLPKSHWTAIEVKQQTATPLWLRIWLDRIPQILTLVISLIILITVFIKQDKLSRNAVRMHQFRWGYLWFTLLFTGYYAQGQLSVVNIFTLLHAIKDGFDLTIFLLDPVIFILWIVTFVSLFIWGRGLFCGWLCPFGALQEMASWCGKKLGIKQIRIAENKHRKLIYLKYPILLGLIAVSFYELSLAERLAEVEPFKTSITLVFVRHWPFVLYALALLVGGMFIHKFYCRYLCALGAGLAIIGALRRFEWLKRIPFCGTPCQTCHHRCEIKAIKRDGEIDYNECIQCLECIVILNSEDQCADTLLKRKKQNLINSVNV</sequence>
<dbReference type="GO" id="GO:0005886">
    <property type="term" value="C:plasma membrane"/>
    <property type="evidence" value="ECO:0007669"/>
    <property type="project" value="UniProtKB-SubCell"/>
</dbReference>
<dbReference type="AlphaFoldDB" id="A0A1I2NT98"/>
<keyword evidence="2" id="KW-1003">Cell membrane</keyword>
<dbReference type="SMART" id="SM00900">
    <property type="entry name" value="FMN_bind"/>
    <property type="match status" value="1"/>
</dbReference>
<feature type="transmembrane region" description="Helical" evidence="4">
    <location>
        <begin position="508"/>
        <end position="531"/>
    </location>
</feature>
<evidence type="ECO:0000259" key="5">
    <source>
        <dbReference type="SMART" id="SM00900"/>
    </source>
</evidence>
<dbReference type="InterPro" id="IPR011399">
    <property type="entry name" value="NosR"/>
</dbReference>
<evidence type="ECO:0000256" key="2">
    <source>
        <dbReference type="ARBA" id="ARBA00022475"/>
    </source>
</evidence>
<protein>
    <submittedName>
        <fullName evidence="6">NosR/NirI family transcriptional regulator, nitrous oxide reductase regulator</fullName>
    </submittedName>
</protein>
<dbReference type="PIRSF" id="PIRSF036354">
    <property type="entry name" value="NosR"/>
    <property type="match status" value="1"/>
</dbReference>
<dbReference type="STRING" id="1045558.SAMN05216175_103102"/>
<dbReference type="GO" id="GO:0003677">
    <property type="term" value="F:DNA binding"/>
    <property type="evidence" value="ECO:0007669"/>
    <property type="project" value="InterPro"/>
</dbReference>
<evidence type="ECO:0000256" key="4">
    <source>
        <dbReference type="SAM" id="Phobius"/>
    </source>
</evidence>
<feature type="transmembrane region" description="Helical" evidence="4">
    <location>
        <begin position="614"/>
        <end position="631"/>
    </location>
</feature>
<dbReference type="GO" id="GO:0010181">
    <property type="term" value="F:FMN binding"/>
    <property type="evidence" value="ECO:0007669"/>
    <property type="project" value="InterPro"/>
</dbReference>
<keyword evidence="7" id="KW-1185">Reference proteome</keyword>
<evidence type="ECO:0000313" key="7">
    <source>
        <dbReference type="Proteomes" id="UP000198623"/>
    </source>
</evidence>
<dbReference type="PANTHER" id="PTHR30224:SF4">
    <property type="entry name" value="ELECTRON TRANSPORT PROTEIN YCCM-RELATED"/>
    <property type="match status" value="1"/>
</dbReference>
<evidence type="ECO:0000256" key="3">
    <source>
        <dbReference type="ARBA" id="ARBA00023136"/>
    </source>
</evidence>
<dbReference type="Pfam" id="PF12801">
    <property type="entry name" value="Fer4_5"/>
    <property type="match status" value="2"/>
</dbReference>
<keyword evidence="3 4" id="KW-0472">Membrane</keyword>
<dbReference type="InterPro" id="IPR052378">
    <property type="entry name" value="NosR_regulator"/>
</dbReference>
<dbReference type="EMBL" id="FOOU01000003">
    <property type="protein sequence ID" value="SFG06968.1"/>
    <property type="molecule type" value="Genomic_DNA"/>
</dbReference>
<comment type="subcellular location">
    <subcellularLocation>
        <location evidence="1">Cell membrane</location>
    </subcellularLocation>
</comment>
<proteinExistence type="predicted"/>
<feature type="transmembrane region" description="Helical" evidence="4">
    <location>
        <begin position="437"/>
        <end position="455"/>
    </location>
</feature>
<dbReference type="RefSeq" id="WP_090725540.1">
    <property type="nucleotide sequence ID" value="NZ_FOOU01000003.1"/>
</dbReference>
<feature type="transmembrane region" description="Helical" evidence="4">
    <location>
        <begin position="475"/>
        <end position="502"/>
    </location>
</feature>
<dbReference type="InterPro" id="IPR007329">
    <property type="entry name" value="FMN-bd"/>
</dbReference>
<feature type="transmembrane region" description="Helical" evidence="4">
    <location>
        <begin position="573"/>
        <end position="594"/>
    </location>
</feature>
<dbReference type="OrthoDB" id="9806398at2"/>
<dbReference type="SUPFAM" id="SSF54862">
    <property type="entry name" value="4Fe-4S ferredoxins"/>
    <property type="match status" value="1"/>
</dbReference>
<dbReference type="Proteomes" id="UP000198623">
    <property type="component" value="Unassembled WGS sequence"/>
</dbReference>
<keyword evidence="4" id="KW-1133">Transmembrane helix</keyword>
<evidence type="ECO:0000256" key="1">
    <source>
        <dbReference type="ARBA" id="ARBA00004236"/>
    </source>
</evidence>
<gene>
    <name evidence="6" type="ORF">SAMN05216175_103102</name>
</gene>
<name>A0A1I2NT98_9GAMM</name>
<feature type="domain" description="FMN-binding" evidence="5">
    <location>
        <begin position="103"/>
        <end position="203"/>
    </location>
</feature>
<organism evidence="6 7">
    <name type="scientific">Neptunomonas qingdaonensis</name>
    <dbReference type="NCBI Taxonomy" id="1045558"/>
    <lineage>
        <taxon>Bacteria</taxon>
        <taxon>Pseudomonadati</taxon>
        <taxon>Pseudomonadota</taxon>
        <taxon>Gammaproteobacteria</taxon>
        <taxon>Oceanospirillales</taxon>
        <taxon>Oceanospirillaceae</taxon>
        <taxon>Neptunomonas</taxon>
    </lineage>
</organism>
<dbReference type="InterPro" id="IPR017896">
    <property type="entry name" value="4Fe4S_Fe-S-bd"/>
</dbReference>
<dbReference type="GO" id="GO:0045893">
    <property type="term" value="P:positive regulation of DNA-templated transcription"/>
    <property type="evidence" value="ECO:0007669"/>
    <property type="project" value="InterPro"/>
</dbReference>
<dbReference type="Pfam" id="PF04205">
    <property type="entry name" value="FMN_bind"/>
    <property type="match status" value="1"/>
</dbReference>
<dbReference type="PANTHER" id="PTHR30224">
    <property type="entry name" value="ELECTRON TRANSPORT PROTEIN"/>
    <property type="match status" value="1"/>
</dbReference>